<keyword evidence="9" id="KW-1185">Reference proteome</keyword>
<evidence type="ECO:0000256" key="1">
    <source>
        <dbReference type="ARBA" id="ARBA00022729"/>
    </source>
</evidence>
<dbReference type="EMBL" id="JBJQND010000017">
    <property type="protein sequence ID" value="KAL3843099.1"/>
    <property type="molecule type" value="Genomic_DNA"/>
</dbReference>
<feature type="domain" description="Alpha-2-macroglobulin" evidence="6">
    <location>
        <begin position="718"/>
        <end position="808"/>
    </location>
</feature>
<dbReference type="SMART" id="SM01361">
    <property type="entry name" value="A2M_recep"/>
    <property type="match status" value="1"/>
</dbReference>
<keyword evidence="2" id="KW-0882">Thioester bond</keyword>
<dbReference type="InterPro" id="IPR002890">
    <property type="entry name" value="MG2"/>
</dbReference>
<dbReference type="SUPFAM" id="SSF49410">
    <property type="entry name" value="Alpha-macroglobulin receptor domain"/>
    <property type="match status" value="1"/>
</dbReference>
<evidence type="ECO:0000313" key="9">
    <source>
        <dbReference type="Proteomes" id="UP001634394"/>
    </source>
</evidence>
<evidence type="ECO:0000256" key="2">
    <source>
        <dbReference type="ARBA" id="ARBA00022966"/>
    </source>
</evidence>
<dbReference type="SUPFAM" id="SSF48239">
    <property type="entry name" value="Terpenoid cyclases/Protein prenyltransferases"/>
    <property type="match status" value="1"/>
</dbReference>
<protein>
    <recommendedName>
        <fullName evidence="10">CD109 antigen</fullName>
    </recommendedName>
</protein>
<dbReference type="Gene3D" id="2.60.40.1930">
    <property type="match status" value="2"/>
</dbReference>
<dbReference type="InterPro" id="IPR008930">
    <property type="entry name" value="Terpenoid_cyclase/PrenylTrfase"/>
</dbReference>
<dbReference type="InterPro" id="IPR050473">
    <property type="entry name" value="A2M/Complement_sys"/>
</dbReference>
<dbReference type="Pfam" id="PF17791">
    <property type="entry name" value="MG3"/>
    <property type="match status" value="1"/>
</dbReference>
<keyword evidence="4" id="KW-0325">Glycoprotein</keyword>
<organism evidence="8 9">
    <name type="scientific">Sinanodonta woodiana</name>
    <name type="common">Chinese pond mussel</name>
    <name type="synonym">Anodonta woodiana</name>
    <dbReference type="NCBI Taxonomy" id="1069815"/>
    <lineage>
        <taxon>Eukaryota</taxon>
        <taxon>Metazoa</taxon>
        <taxon>Spiralia</taxon>
        <taxon>Lophotrochozoa</taxon>
        <taxon>Mollusca</taxon>
        <taxon>Bivalvia</taxon>
        <taxon>Autobranchia</taxon>
        <taxon>Heteroconchia</taxon>
        <taxon>Palaeoheterodonta</taxon>
        <taxon>Unionida</taxon>
        <taxon>Unionoidea</taxon>
        <taxon>Unionidae</taxon>
        <taxon>Unioninae</taxon>
        <taxon>Sinanodonta</taxon>
    </lineage>
</organism>
<dbReference type="Pfam" id="PF07703">
    <property type="entry name" value="A2M_BRD"/>
    <property type="match status" value="1"/>
</dbReference>
<dbReference type="InterPro" id="IPR011626">
    <property type="entry name" value="Alpha-macroglobulin_TED"/>
</dbReference>
<dbReference type="Gene3D" id="2.20.130.20">
    <property type="match status" value="1"/>
</dbReference>
<dbReference type="Pfam" id="PF01835">
    <property type="entry name" value="MG2"/>
    <property type="match status" value="1"/>
</dbReference>
<dbReference type="Gene3D" id="1.50.10.20">
    <property type="match status" value="1"/>
</dbReference>
<dbReference type="Gene3D" id="2.60.40.1940">
    <property type="match status" value="1"/>
</dbReference>
<evidence type="ECO:0000259" key="6">
    <source>
        <dbReference type="SMART" id="SM01360"/>
    </source>
</evidence>
<dbReference type="Gene3D" id="2.60.40.10">
    <property type="entry name" value="Immunoglobulins"/>
    <property type="match status" value="2"/>
</dbReference>
<dbReference type="InterPro" id="IPR036595">
    <property type="entry name" value="A-macroglobulin_rcpt-bd_sf"/>
</dbReference>
<evidence type="ECO:0000259" key="5">
    <source>
        <dbReference type="SMART" id="SM01359"/>
    </source>
</evidence>
<dbReference type="InterPro" id="IPR001599">
    <property type="entry name" value="Macroglobln_a2"/>
</dbReference>
<keyword evidence="1" id="KW-0732">Signal</keyword>
<dbReference type="Proteomes" id="UP001634394">
    <property type="component" value="Unassembled WGS sequence"/>
</dbReference>
<feature type="domain" description="Alpha-macroglobulin receptor-binding" evidence="7">
    <location>
        <begin position="1328"/>
        <end position="1412"/>
    </location>
</feature>
<dbReference type="InterPro" id="IPR013783">
    <property type="entry name" value="Ig-like_fold"/>
</dbReference>
<dbReference type="Pfam" id="PF00207">
    <property type="entry name" value="A2M"/>
    <property type="match status" value="1"/>
</dbReference>
<feature type="domain" description="Alpha-2-macroglobulin bait region" evidence="5">
    <location>
        <begin position="485"/>
        <end position="621"/>
    </location>
</feature>
<proteinExistence type="predicted"/>
<dbReference type="Gene3D" id="2.60.40.690">
    <property type="entry name" value="Alpha-macroglobulin, receptor-binding domain"/>
    <property type="match status" value="1"/>
</dbReference>
<dbReference type="InterPro" id="IPR041555">
    <property type="entry name" value="MG3"/>
</dbReference>
<dbReference type="PANTHER" id="PTHR11412">
    <property type="entry name" value="MACROGLOBULIN / COMPLEMENT"/>
    <property type="match status" value="1"/>
</dbReference>
<dbReference type="PANTHER" id="PTHR11412:SF136">
    <property type="entry name" value="CD109 ANTIGEN"/>
    <property type="match status" value="1"/>
</dbReference>
<dbReference type="FunFam" id="2.60.40.1930:FF:000001">
    <property type="entry name" value="CD109 isoform 3"/>
    <property type="match status" value="1"/>
</dbReference>
<dbReference type="InterPro" id="IPR009048">
    <property type="entry name" value="A-macroglobulin_rcpt-bd"/>
</dbReference>
<dbReference type="SMART" id="SM01360">
    <property type="entry name" value="A2M"/>
    <property type="match status" value="1"/>
</dbReference>
<sequence length="1452" mass="161571">MFRDWQTCTGTRKLRYKFIYTNLHGCFKSYVGNLITYMVVHPSNVRPNSDFLVHVELFKKVVNSEIITAEFVAKELNDVRRSVLTTSVSLEPGMLGTDIILSIPANFVSRLYQLEVNGTGDIVFNASKYVYCLDKYMSIFIQTDKALYKPGQLVQYRVFAVDPGLKPKSVILNIEIFDSKGNKLSETNDVQNIFGTAGSFQLSDISVQGSWRITAKVKGTQIHESHYFEVEEYIIPKFEVTVLLPSYGTPDMPSLSGMVRARYTFGKPVQGDCLLRVERKYLRSFYDPVAIHTAFNLHGEGSFSIPMSVVKRLSRDFERMSFRVIANVTETLTGITESGDASIIFHSERRMTYPETVDVEFAPYMKESFKPGFPHHVAIKVTEQYGRPLINPNESLKIEVTYFTKTAVSSNNTDINIDPEFVGPFPHGEVIFVANKHYTPSPDGFVTFDMDIPDYVFTASILAEFAGRKVYKDIIRFQSPSSTYLNVELLTRSVEIGNNAVFSFTGNKNPEEVTYMILSKSFVSSTGKVTVLQSGVAQTFTVLITSDMAPTARILVYYVTSDGEIVADGLYFTVKEMFQNKVEITFSKTRSQPGENVEVQLKADPDSLISVLAVDKSVLLLGTGHDITEKRVLADLGSYEYAEIFFERGWGILHTWPIPADDASDIFNVELCFYFFLANGRVIADVFDEIPYSVMDLSQENENFVGTSQRVRKLFPESMIFTNITADANGRAQITLNVSDTLTEWVASAFALNVNSGLGIAVMTANVIFRKLFVNLQLPYSVVRGEEVVIQATVLNYYDSDEYVLVTLNGSNDFVSIAIDGTGTHIVSTGDMVQCVQVKSNESKVVFFRIRPNSIGYINLHVRADSRVASDALMTPLLVKAEGEPTKHNRPVLISPPKNEWFTHKIKIRYPTNVVEGSQSVRLTLIGDILGPSMEKVEDFIQFPSGEQSMLKFAYSLYAAKYLTKTKRLPDNSKTLEDIRLTLRTGYQREMVYQRSDGSFSDFGDADESESTWLTAFVGKSFAQASDLIFIDPKVITDLVKHLLKQQSDDGLFTEKGIVHHVAIQEGPAESRLSLSTYIFIALREIQAQNISMDENDLKSLNKAISTAAKALAYSEKTLATEYEMAIVAYALSLTKKYTANATSILKTLLQSPYVSNKGGLRHWKNDSQSLQIKIAAYALLAYTELNDIENGLPVLKWLIRKRNPYGGFVSTQDTLIAFQSLASFAALTYSPDVDILVTLRVGNAMEDIILNSVGKNVLTLREFPVTTDSIIVMATGTGMGLLEVGISYNFLGDSKSKSFTLTLQTSEEMLNSFILTACTSWTEAGYSGMVLLDIGVPSGFAADKSSVLMLSEIKRIDESAGRLVVYFDQVTSKKICVGVTIRRVSLVAMVKAATVRVYSYYHPYKRTVKSYLPVGLKGNTLCHICGSECGCGSASDAIAKDVCIDALQSDN</sequence>
<dbReference type="Pfam" id="PF07677">
    <property type="entry name" value="A2M_recep"/>
    <property type="match status" value="1"/>
</dbReference>
<dbReference type="Pfam" id="PF07678">
    <property type="entry name" value="TED_complement"/>
    <property type="match status" value="1"/>
</dbReference>
<dbReference type="Gene3D" id="6.20.50.160">
    <property type="match status" value="1"/>
</dbReference>
<dbReference type="Gene3D" id="2.60.120.1540">
    <property type="match status" value="1"/>
</dbReference>
<dbReference type="SMART" id="SM01359">
    <property type="entry name" value="A2M_N_2"/>
    <property type="match status" value="1"/>
</dbReference>
<dbReference type="InterPro" id="IPR011625">
    <property type="entry name" value="A2M_N_BRD"/>
</dbReference>
<keyword evidence="3" id="KW-1015">Disulfide bond</keyword>
<reference evidence="8 9" key="1">
    <citation type="submission" date="2024-11" db="EMBL/GenBank/DDBJ databases">
        <title>Chromosome-level genome assembly of the freshwater bivalve Anodonta woodiana.</title>
        <authorList>
            <person name="Chen X."/>
        </authorList>
    </citation>
    <scope>NUCLEOTIDE SEQUENCE [LARGE SCALE GENOMIC DNA]</scope>
    <source>
        <strain evidence="8">MN2024</strain>
        <tissue evidence="8">Gills</tissue>
    </source>
</reference>
<evidence type="ECO:0000313" key="8">
    <source>
        <dbReference type="EMBL" id="KAL3843099.1"/>
    </source>
</evidence>
<evidence type="ECO:0000259" key="7">
    <source>
        <dbReference type="SMART" id="SM01361"/>
    </source>
</evidence>
<evidence type="ECO:0008006" key="10">
    <source>
        <dbReference type="Google" id="ProtNLM"/>
    </source>
</evidence>
<evidence type="ECO:0000256" key="3">
    <source>
        <dbReference type="ARBA" id="ARBA00023157"/>
    </source>
</evidence>
<gene>
    <name evidence="8" type="ORF">ACJMK2_021052</name>
</gene>
<accession>A0ABD3U0Y7</accession>
<name>A0ABD3U0Y7_SINWO</name>
<dbReference type="Gene3D" id="2.60.40.2950">
    <property type="match status" value="1"/>
</dbReference>
<comment type="caution">
    <text evidence="8">The sequence shown here is derived from an EMBL/GenBank/DDBJ whole genome shotgun (WGS) entry which is preliminary data.</text>
</comment>
<evidence type="ECO:0000256" key="4">
    <source>
        <dbReference type="ARBA" id="ARBA00023180"/>
    </source>
</evidence>